<dbReference type="InterPro" id="IPR045391">
    <property type="entry name" value="DUF6520"/>
</dbReference>
<organism evidence="1 2">
    <name type="scientific">Christiangramia echinicola</name>
    <dbReference type="NCBI Taxonomy" id="279359"/>
    <lineage>
        <taxon>Bacteria</taxon>
        <taxon>Pseudomonadati</taxon>
        <taxon>Bacteroidota</taxon>
        <taxon>Flavobacteriia</taxon>
        <taxon>Flavobacteriales</taxon>
        <taxon>Flavobacteriaceae</taxon>
        <taxon>Christiangramia</taxon>
    </lineage>
</organism>
<dbReference type="Proteomes" id="UP000198858">
    <property type="component" value="Chromosome I"/>
</dbReference>
<evidence type="ECO:0000313" key="2">
    <source>
        <dbReference type="Proteomes" id="UP000198858"/>
    </source>
</evidence>
<proteinExistence type="predicted"/>
<protein>
    <submittedName>
        <fullName evidence="1">Uncharacterized protein</fullName>
    </submittedName>
</protein>
<dbReference type="AlphaFoldDB" id="A0A1H1SC55"/>
<name>A0A1H1SC55_9FLAO</name>
<gene>
    <name evidence="1" type="ORF">SAMN04488552_3196</name>
</gene>
<dbReference type="Pfam" id="PF20130">
    <property type="entry name" value="DUF6520"/>
    <property type="match status" value="1"/>
</dbReference>
<evidence type="ECO:0000313" key="1">
    <source>
        <dbReference type="EMBL" id="SDS44929.1"/>
    </source>
</evidence>
<sequence>MKKLFLIPIMALLVILGMSFTSFGSEFEEHTEVVASDYIRVNGNWQPISEQDCNSGSNDCKVKFSENGQEFKVYDEMDLSTLRKSPTPGAKLINP</sequence>
<accession>A0A1H1SC55</accession>
<dbReference type="RefSeq" id="WP_089663743.1">
    <property type="nucleotide sequence ID" value="NZ_LT629745.1"/>
</dbReference>
<dbReference type="STRING" id="1250231.SAMN04488552_3196"/>
<reference evidence="1 2" key="1">
    <citation type="submission" date="2016-10" db="EMBL/GenBank/DDBJ databases">
        <authorList>
            <person name="Varghese N."/>
            <person name="Submissions S."/>
        </authorList>
    </citation>
    <scope>NUCLEOTIDE SEQUENCE [LARGE SCALE GENOMIC DNA]</scope>
    <source>
        <strain evidence="1 2">Mar_2010_102</strain>
    </source>
</reference>
<dbReference type="EMBL" id="LT629745">
    <property type="protein sequence ID" value="SDS44929.1"/>
    <property type="molecule type" value="Genomic_DNA"/>
</dbReference>
<keyword evidence="2" id="KW-1185">Reference proteome</keyword>